<gene>
    <name evidence="1" type="ORF">C7373_101142</name>
</gene>
<dbReference type="AlphaFoldDB" id="A0A2U1CFE0"/>
<evidence type="ECO:0000313" key="2">
    <source>
        <dbReference type="Proteomes" id="UP000245778"/>
    </source>
</evidence>
<dbReference type="EMBL" id="QEKK01000001">
    <property type="protein sequence ID" value="PVY59628.1"/>
    <property type="molecule type" value="Genomic_DNA"/>
</dbReference>
<evidence type="ECO:0000313" key="1">
    <source>
        <dbReference type="EMBL" id="PVY59628.1"/>
    </source>
</evidence>
<proteinExistence type="predicted"/>
<reference evidence="1 2" key="1">
    <citation type="submission" date="2018-04" db="EMBL/GenBank/DDBJ databases">
        <title>Genomic Encyclopedia of Type Strains, Phase IV (KMG-IV): sequencing the most valuable type-strain genomes for metagenomic binning, comparative biology and taxonomic classification.</title>
        <authorList>
            <person name="Goeker M."/>
        </authorList>
    </citation>
    <scope>NUCLEOTIDE SEQUENCE [LARGE SCALE GENOMIC DNA]</scope>
    <source>
        <strain evidence="1 2">DSM 26588</strain>
    </source>
</reference>
<dbReference type="Proteomes" id="UP000245778">
    <property type="component" value="Unassembled WGS sequence"/>
</dbReference>
<organism evidence="1 2">
    <name type="scientific">Intestinimonas butyriciproducens</name>
    <dbReference type="NCBI Taxonomy" id="1297617"/>
    <lineage>
        <taxon>Bacteria</taxon>
        <taxon>Bacillati</taxon>
        <taxon>Bacillota</taxon>
        <taxon>Clostridia</taxon>
        <taxon>Eubacteriales</taxon>
        <taxon>Intestinimonas</taxon>
    </lineage>
</organism>
<protein>
    <submittedName>
        <fullName evidence="1">Uncharacterized protein</fullName>
    </submittedName>
</protein>
<comment type="caution">
    <text evidence="1">The sequence shown here is derived from an EMBL/GenBank/DDBJ whole genome shotgun (WGS) entry which is preliminary data.</text>
</comment>
<accession>A0A2U1CFE0</accession>
<name>A0A2U1CFE0_9FIRM</name>
<sequence>MCLTQQNAAQFVGKSLFGGHFHYWPLRVIQHKNGLYYYIDRFGVMMKCPDQNDLFNAVYFSRAE</sequence>